<dbReference type="Proteomes" id="UP000004319">
    <property type="component" value="Unassembled WGS sequence"/>
</dbReference>
<accession>F7VHM4</accession>
<comment type="caution">
    <text evidence="1">The sequence shown here is derived from an EMBL/GenBank/DDBJ whole genome shotgun (WGS) entry which is preliminary data.</text>
</comment>
<name>F7VHM4_9PROT</name>
<dbReference type="EMBL" id="BABS01000132">
    <property type="protein sequence ID" value="GAA09869.1"/>
    <property type="molecule type" value="Genomic_DNA"/>
</dbReference>
<reference evidence="1 2" key="1">
    <citation type="journal article" date="2011" name="Biochem. Biophys. Res. Commun.">
        <title>Increased number of Arginine-based salt bridges contributes to the thermotolerance of thermotolerant acetic acid bacteria, Acetobacter tropicalis SKU1100.</title>
        <authorList>
            <person name="Matsutani M."/>
            <person name="Hirakawa H."/>
            <person name="Nishikura M."/>
            <person name="Soemphol W."/>
            <person name="Ali I.A.I."/>
            <person name="Yakushi T."/>
            <person name="Matsushita K."/>
        </authorList>
    </citation>
    <scope>NUCLEOTIDE SEQUENCE [LARGE SCALE GENOMIC DNA]</scope>
    <source>
        <strain evidence="1 2">NBRC 101654</strain>
    </source>
</reference>
<evidence type="ECO:0000313" key="2">
    <source>
        <dbReference type="Proteomes" id="UP000004319"/>
    </source>
</evidence>
<proteinExistence type="predicted"/>
<gene>
    <name evidence="1" type="ORF">ATPR_2873</name>
</gene>
<dbReference type="AlphaFoldDB" id="F7VHM4"/>
<protein>
    <submittedName>
        <fullName evidence="1">Uncharacterized protein</fullName>
    </submittedName>
</protein>
<evidence type="ECO:0000313" key="1">
    <source>
        <dbReference type="EMBL" id="GAA09869.1"/>
    </source>
</evidence>
<sequence>MWTFLTIHSEHPEIQGTRHEGFTVTSWNLYMGLSEPSETCFFLLPA</sequence>
<organism evidence="1 2">
    <name type="scientific">Acetobacter tropicalis NBRC 101654</name>
    <dbReference type="NCBI Taxonomy" id="749388"/>
    <lineage>
        <taxon>Bacteria</taxon>
        <taxon>Pseudomonadati</taxon>
        <taxon>Pseudomonadota</taxon>
        <taxon>Alphaproteobacteria</taxon>
        <taxon>Acetobacterales</taxon>
        <taxon>Acetobacteraceae</taxon>
        <taxon>Acetobacter</taxon>
    </lineage>
</organism>